<name>A0A178IIX8_9BACT</name>
<comment type="caution">
    <text evidence="9">The sequence shown here is derived from an EMBL/GenBank/DDBJ whole genome shotgun (WGS) entry which is preliminary data.</text>
</comment>
<feature type="domain" description="RNA polymerase sigma factor 70 region 4 type 2" evidence="8">
    <location>
        <begin position="127"/>
        <end position="178"/>
    </location>
</feature>
<dbReference type="Gene3D" id="1.10.10.10">
    <property type="entry name" value="Winged helix-like DNA-binding domain superfamily/Winged helix DNA-binding domain"/>
    <property type="match status" value="1"/>
</dbReference>
<dbReference type="PANTHER" id="PTHR43133">
    <property type="entry name" value="RNA POLYMERASE ECF-TYPE SIGMA FACTO"/>
    <property type="match status" value="1"/>
</dbReference>
<dbReference type="InterPro" id="IPR013324">
    <property type="entry name" value="RNA_pol_sigma_r3/r4-like"/>
</dbReference>
<dbReference type="OrthoDB" id="9780299at2"/>
<evidence type="ECO:0000259" key="8">
    <source>
        <dbReference type="Pfam" id="PF08281"/>
    </source>
</evidence>
<dbReference type="PROSITE" id="PS01063">
    <property type="entry name" value="SIGMA70_ECF"/>
    <property type="match status" value="1"/>
</dbReference>
<dbReference type="STRING" id="1184151.AW736_12055"/>
<dbReference type="SUPFAM" id="SSF88659">
    <property type="entry name" value="Sigma3 and sigma4 domains of RNA polymerase sigma factors"/>
    <property type="match status" value="1"/>
</dbReference>
<evidence type="ECO:0000256" key="5">
    <source>
        <dbReference type="ARBA" id="ARBA00023163"/>
    </source>
</evidence>
<dbReference type="RefSeq" id="WP_084442198.1">
    <property type="nucleotide sequence ID" value="NZ_CP109796.1"/>
</dbReference>
<dbReference type="Pfam" id="PF04542">
    <property type="entry name" value="Sigma70_r2"/>
    <property type="match status" value="1"/>
</dbReference>
<dbReference type="InterPro" id="IPR014284">
    <property type="entry name" value="RNA_pol_sigma-70_dom"/>
</dbReference>
<keyword evidence="5 6" id="KW-0804">Transcription</keyword>
<dbReference type="EMBL" id="LRRQ01000081">
    <property type="protein sequence ID" value="OAM89708.1"/>
    <property type="molecule type" value="Genomic_DNA"/>
</dbReference>
<keyword evidence="3 6" id="KW-0731">Sigma factor</keyword>
<dbReference type="InterPro" id="IPR039425">
    <property type="entry name" value="RNA_pol_sigma-70-like"/>
</dbReference>
<keyword evidence="10" id="KW-1185">Reference proteome</keyword>
<dbReference type="Pfam" id="PF08281">
    <property type="entry name" value="Sigma70_r4_2"/>
    <property type="match status" value="1"/>
</dbReference>
<evidence type="ECO:0000313" key="10">
    <source>
        <dbReference type="Proteomes" id="UP000078486"/>
    </source>
</evidence>
<organism evidence="9 10">
    <name type="scientific">Termitidicoccus mucosus</name>
    <dbReference type="NCBI Taxonomy" id="1184151"/>
    <lineage>
        <taxon>Bacteria</taxon>
        <taxon>Pseudomonadati</taxon>
        <taxon>Verrucomicrobiota</taxon>
        <taxon>Opitutia</taxon>
        <taxon>Opitutales</taxon>
        <taxon>Opitutaceae</taxon>
        <taxon>Termitidicoccus</taxon>
    </lineage>
</organism>
<evidence type="ECO:0000256" key="4">
    <source>
        <dbReference type="ARBA" id="ARBA00023125"/>
    </source>
</evidence>
<dbReference type="InterPro" id="IPR007627">
    <property type="entry name" value="RNA_pol_sigma70_r2"/>
</dbReference>
<proteinExistence type="inferred from homology"/>
<dbReference type="CDD" id="cd06171">
    <property type="entry name" value="Sigma70_r4"/>
    <property type="match status" value="1"/>
</dbReference>
<sequence length="195" mass="21828">MSPSSRESAFSVPPCADMPMEKSQWFRDEVHAHDAKLKSYLRGSFPTVDAEDVAQESYLRIWLASVGQPIKSAKAFLFTVARNLALNSVRHRKKSPIIDMPDLAALSVIVESRDAAEAAAISDEIALLETAIASLPPRCREIVILCKIQHIPQREVAGRLGISEITVQEQVYRGLRRMEAFFIKRGVIKPWQSDK</sequence>
<evidence type="ECO:0000256" key="3">
    <source>
        <dbReference type="ARBA" id="ARBA00023082"/>
    </source>
</evidence>
<dbReference type="GO" id="GO:0016987">
    <property type="term" value="F:sigma factor activity"/>
    <property type="evidence" value="ECO:0007669"/>
    <property type="project" value="UniProtKB-KW"/>
</dbReference>
<dbReference type="InterPro" id="IPR013249">
    <property type="entry name" value="RNA_pol_sigma70_r4_t2"/>
</dbReference>
<evidence type="ECO:0000256" key="1">
    <source>
        <dbReference type="ARBA" id="ARBA00010641"/>
    </source>
</evidence>
<gene>
    <name evidence="9" type="ORF">AW736_12055</name>
</gene>
<dbReference type="PANTHER" id="PTHR43133:SF8">
    <property type="entry name" value="RNA POLYMERASE SIGMA FACTOR HI_1459-RELATED"/>
    <property type="match status" value="1"/>
</dbReference>
<evidence type="ECO:0000259" key="7">
    <source>
        <dbReference type="Pfam" id="PF04542"/>
    </source>
</evidence>
<dbReference type="AlphaFoldDB" id="A0A178IIX8"/>
<evidence type="ECO:0000256" key="6">
    <source>
        <dbReference type="RuleBase" id="RU000716"/>
    </source>
</evidence>
<keyword evidence="4 6" id="KW-0238">DNA-binding</keyword>
<feature type="domain" description="RNA polymerase sigma-70 region 2" evidence="7">
    <location>
        <begin position="32"/>
        <end position="94"/>
    </location>
</feature>
<comment type="similarity">
    <text evidence="1 6">Belongs to the sigma-70 factor family. ECF subfamily.</text>
</comment>
<dbReference type="Gene3D" id="1.10.1740.10">
    <property type="match status" value="1"/>
</dbReference>
<reference evidence="9 10" key="1">
    <citation type="submission" date="2016-01" db="EMBL/GenBank/DDBJ databases">
        <title>High potential of lignocellulose degradation of a new Verrucomicrobia species.</title>
        <authorList>
            <person name="Wang Y."/>
            <person name="Shi Y."/>
            <person name="Qiu Z."/>
            <person name="Liu S."/>
            <person name="Yang H."/>
        </authorList>
    </citation>
    <scope>NUCLEOTIDE SEQUENCE [LARGE SCALE GENOMIC DNA]</scope>
    <source>
        <strain evidence="9 10">TSB47</strain>
    </source>
</reference>
<dbReference type="InterPro" id="IPR013325">
    <property type="entry name" value="RNA_pol_sigma_r2"/>
</dbReference>
<evidence type="ECO:0000313" key="9">
    <source>
        <dbReference type="EMBL" id="OAM89708.1"/>
    </source>
</evidence>
<dbReference type="SUPFAM" id="SSF88946">
    <property type="entry name" value="Sigma2 domain of RNA polymerase sigma factors"/>
    <property type="match status" value="1"/>
</dbReference>
<dbReference type="NCBIfam" id="TIGR02937">
    <property type="entry name" value="sigma70-ECF"/>
    <property type="match status" value="1"/>
</dbReference>
<accession>A0A178IIX8</accession>
<dbReference type="Proteomes" id="UP000078486">
    <property type="component" value="Unassembled WGS sequence"/>
</dbReference>
<protein>
    <recommendedName>
        <fullName evidence="6">RNA polymerase sigma factor</fullName>
    </recommendedName>
</protein>
<keyword evidence="2 6" id="KW-0805">Transcription regulation</keyword>
<evidence type="ECO:0000256" key="2">
    <source>
        <dbReference type="ARBA" id="ARBA00023015"/>
    </source>
</evidence>
<dbReference type="GO" id="GO:0006352">
    <property type="term" value="P:DNA-templated transcription initiation"/>
    <property type="evidence" value="ECO:0007669"/>
    <property type="project" value="InterPro"/>
</dbReference>
<dbReference type="InterPro" id="IPR000838">
    <property type="entry name" value="RNA_pol_sigma70_ECF_CS"/>
</dbReference>
<dbReference type="GO" id="GO:0003677">
    <property type="term" value="F:DNA binding"/>
    <property type="evidence" value="ECO:0007669"/>
    <property type="project" value="UniProtKB-KW"/>
</dbReference>
<dbReference type="InterPro" id="IPR036388">
    <property type="entry name" value="WH-like_DNA-bd_sf"/>
</dbReference>